<dbReference type="EMBL" id="DYUD01000014">
    <property type="protein sequence ID" value="HJG88647.1"/>
    <property type="molecule type" value="Genomic_DNA"/>
</dbReference>
<keyword evidence="1" id="KW-0812">Transmembrane</keyword>
<dbReference type="AlphaFoldDB" id="A0A921MQP5"/>
<comment type="caution">
    <text evidence="2">The sequence shown here is derived from an EMBL/GenBank/DDBJ whole genome shotgun (WGS) entry which is preliminary data.</text>
</comment>
<evidence type="ECO:0000313" key="3">
    <source>
        <dbReference type="Proteomes" id="UP000757103"/>
    </source>
</evidence>
<evidence type="ECO:0000313" key="2">
    <source>
        <dbReference type="EMBL" id="HJG88647.1"/>
    </source>
</evidence>
<proteinExistence type="predicted"/>
<name>A0A921MQP5_9BACT</name>
<organism evidence="2 3">
    <name type="scientific">Barnesiella viscericola</name>
    <dbReference type="NCBI Taxonomy" id="397865"/>
    <lineage>
        <taxon>Bacteria</taxon>
        <taxon>Pseudomonadati</taxon>
        <taxon>Bacteroidota</taxon>
        <taxon>Bacteroidia</taxon>
        <taxon>Bacteroidales</taxon>
        <taxon>Barnesiellaceae</taxon>
        <taxon>Barnesiella</taxon>
    </lineage>
</organism>
<protein>
    <submittedName>
        <fullName evidence="2">NAD(P)-dependent oxidoreductase</fullName>
    </submittedName>
</protein>
<sequence>MKQEQFASVHKTFNYTPGSIFTNQWSNLAFGIGMIVVPAICPFGLRIRRLHILSPAVLSTILIIGGIVLLVFTWLAMRKARALIRAGATITVDGNRVTYPTVKSGRVEYDTFSISDIEYIKYDAKENQCKVSLPDRYLVFETPYFDSQDAYEEFRALLG</sequence>
<keyword evidence="1" id="KW-1133">Transmembrane helix</keyword>
<evidence type="ECO:0000256" key="1">
    <source>
        <dbReference type="SAM" id="Phobius"/>
    </source>
</evidence>
<dbReference type="RefSeq" id="WP_272960749.1">
    <property type="nucleotide sequence ID" value="NZ_CAKMIC010000015.1"/>
</dbReference>
<feature type="transmembrane region" description="Helical" evidence="1">
    <location>
        <begin position="57"/>
        <end position="77"/>
    </location>
</feature>
<feature type="transmembrane region" description="Helical" evidence="1">
    <location>
        <begin position="25"/>
        <end position="45"/>
    </location>
</feature>
<accession>A0A921MQP5</accession>
<reference evidence="2" key="1">
    <citation type="journal article" date="2021" name="PeerJ">
        <title>Extensive microbial diversity within the chicken gut microbiome revealed by metagenomics and culture.</title>
        <authorList>
            <person name="Gilroy R."/>
            <person name="Ravi A."/>
            <person name="Getino M."/>
            <person name="Pursley I."/>
            <person name="Horton D.L."/>
            <person name="Alikhan N.F."/>
            <person name="Baker D."/>
            <person name="Gharbi K."/>
            <person name="Hall N."/>
            <person name="Watson M."/>
            <person name="Adriaenssens E.M."/>
            <person name="Foster-Nyarko E."/>
            <person name="Jarju S."/>
            <person name="Secka A."/>
            <person name="Antonio M."/>
            <person name="Oren A."/>
            <person name="Chaudhuri R.R."/>
            <person name="La Ragione R."/>
            <person name="Hildebrand F."/>
            <person name="Pallen M.J."/>
        </authorList>
    </citation>
    <scope>NUCLEOTIDE SEQUENCE</scope>
    <source>
        <strain evidence="2">CHK121-7720</strain>
    </source>
</reference>
<dbReference type="Proteomes" id="UP000757103">
    <property type="component" value="Unassembled WGS sequence"/>
</dbReference>
<keyword evidence="1" id="KW-0472">Membrane</keyword>
<gene>
    <name evidence="2" type="ORF">K8U91_04110</name>
</gene>
<reference evidence="2" key="2">
    <citation type="submission" date="2021-09" db="EMBL/GenBank/DDBJ databases">
        <authorList>
            <person name="Gilroy R."/>
        </authorList>
    </citation>
    <scope>NUCLEOTIDE SEQUENCE</scope>
    <source>
        <strain evidence="2">CHK121-7720</strain>
    </source>
</reference>